<keyword evidence="2" id="KW-0805">Transcription regulation</keyword>
<evidence type="ECO:0000313" key="7">
    <source>
        <dbReference type="EnsemblPlants" id="Kaladp0028s0024.1.v1.1"/>
    </source>
</evidence>
<organism evidence="7 8">
    <name type="scientific">Kalanchoe fedtschenkoi</name>
    <name type="common">Lavender scallops</name>
    <name type="synonym">South American air plant</name>
    <dbReference type="NCBI Taxonomy" id="63787"/>
    <lineage>
        <taxon>Eukaryota</taxon>
        <taxon>Viridiplantae</taxon>
        <taxon>Streptophyta</taxon>
        <taxon>Embryophyta</taxon>
        <taxon>Tracheophyta</taxon>
        <taxon>Spermatophyta</taxon>
        <taxon>Magnoliopsida</taxon>
        <taxon>eudicotyledons</taxon>
        <taxon>Gunneridae</taxon>
        <taxon>Pentapetalae</taxon>
        <taxon>Saxifragales</taxon>
        <taxon>Crassulaceae</taxon>
        <taxon>Kalanchoe</taxon>
    </lineage>
</organism>
<dbReference type="EnsemblPlants" id="Kaladp0028s0024.1.v1.1">
    <property type="protein sequence ID" value="Kaladp0028s0024.1.v1.1"/>
    <property type="gene ID" value="Kaladp0028s0024.v1.1"/>
</dbReference>
<dbReference type="Pfam" id="PF02362">
    <property type="entry name" value="B3"/>
    <property type="match status" value="2"/>
</dbReference>
<keyword evidence="5" id="KW-0539">Nucleus</keyword>
<dbReference type="SUPFAM" id="SSF101936">
    <property type="entry name" value="DNA-binding pseudobarrel domain"/>
    <property type="match status" value="2"/>
</dbReference>
<evidence type="ECO:0000256" key="4">
    <source>
        <dbReference type="ARBA" id="ARBA00023163"/>
    </source>
</evidence>
<evidence type="ECO:0000256" key="1">
    <source>
        <dbReference type="ARBA" id="ARBA00004123"/>
    </source>
</evidence>
<dbReference type="GO" id="GO:0003677">
    <property type="term" value="F:DNA binding"/>
    <property type="evidence" value="ECO:0007669"/>
    <property type="project" value="UniProtKB-KW"/>
</dbReference>
<feature type="domain" description="TF-B3" evidence="6">
    <location>
        <begin position="18"/>
        <end position="112"/>
    </location>
</feature>
<name>A0A7N0T9L3_KALFE</name>
<protein>
    <recommendedName>
        <fullName evidence="6">TF-B3 domain-containing protein</fullName>
    </recommendedName>
</protein>
<dbReference type="Gene3D" id="2.40.330.10">
    <property type="entry name" value="DNA-binding pseudobarrel domain"/>
    <property type="match status" value="2"/>
</dbReference>
<evidence type="ECO:0000256" key="3">
    <source>
        <dbReference type="ARBA" id="ARBA00023125"/>
    </source>
</evidence>
<keyword evidence="4" id="KW-0804">Transcription</keyword>
<dbReference type="OMA" id="FTKFFNG"/>
<dbReference type="CDD" id="cd10017">
    <property type="entry name" value="B3_DNA"/>
    <property type="match status" value="2"/>
</dbReference>
<evidence type="ECO:0000259" key="6">
    <source>
        <dbReference type="PROSITE" id="PS50863"/>
    </source>
</evidence>
<evidence type="ECO:0000256" key="5">
    <source>
        <dbReference type="ARBA" id="ARBA00023242"/>
    </source>
</evidence>
<dbReference type="Gramene" id="Kaladp0028s0024.1.v1.1">
    <property type="protein sequence ID" value="Kaladp0028s0024.1.v1.1"/>
    <property type="gene ID" value="Kaladp0028s0024.v1.1"/>
</dbReference>
<dbReference type="InterPro" id="IPR015300">
    <property type="entry name" value="DNA-bd_pseudobarrel_sf"/>
</dbReference>
<dbReference type="PANTHER" id="PTHR31920">
    <property type="entry name" value="B3 DOMAIN-CONTAINING"/>
    <property type="match status" value="1"/>
</dbReference>
<dbReference type="AlphaFoldDB" id="A0A7N0T9L3"/>
<keyword evidence="3" id="KW-0238">DNA-binding</keyword>
<accession>A0A7N0T9L3</accession>
<comment type="subcellular location">
    <subcellularLocation>
        <location evidence="1">Nucleus</location>
    </subcellularLocation>
</comment>
<dbReference type="GO" id="GO:0005634">
    <property type="term" value="C:nucleus"/>
    <property type="evidence" value="ECO:0007669"/>
    <property type="project" value="UniProtKB-SubCell"/>
</dbReference>
<dbReference type="PANTHER" id="PTHR31920:SF135">
    <property type="entry name" value="B3 DOMAIN-CONTAINING PROTEIN OS03G0621600-RELATED"/>
    <property type="match status" value="1"/>
</dbReference>
<evidence type="ECO:0000256" key="2">
    <source>
        <dbReference type="ARBA" id="ARBA00023015"/>
    </source>
</evidence>
<dbReference type="PROSITE" id="PS50863">
    <property type="entry name" value="B3"/>
    <property type="match status" value="2"/>
</dbReference>
<evidence type="ECO:0000313" key="8">
    <source>
        <dbReference type="Proteomes" id="UP000594263"/>
    </source>
</evidence>
<dbReference type="InterPro" id="IPR003340">
    <property type="entry name" value="B3_DNA-bd"/>
</dbReference>
<dbReference type="SMART" id="SM01019">
    <property type="entry name" value="B3"/>
    <property type="match status" value="2"/>
</dbReference>
<sequence>MTRQRTRPSHSAAGDVPPEFFKVYLARFSSHHLKIPPAFVKYCVRNLPERALLKDVNGRAWDVGLDRADDGMFIRDGWEKFVDDAALSEGEFLIFTYDQDDLTFVVKRYGIHGCRKDVCLASNKEIVCVNLKDVEEDAGDHELAPCTDGSGGSIRNLRPLKSRLRISGNKAVAAKGDLAWSEASGRIVSNCLHLSKTMAKSNKLKLNLDGKLLKKHNIQMHPTVKLYIGGLSKWTTKFVTSKDGRLYLGSGWTHFYHENDLKAGDECDFEFVLDNRMRARICKQIRVQIRHI</sequence>
<reference evidence="7" key="1">
    <citation type="submission" date="2021-01" db="UniProtKB">
        <authorList>
            <consortium name="EnsemblPlants"/>
        </authorList>
    </citation>
    <scope>IDENTIFICATION</scope>
</reference>
<keyword evidence="8" id="KW-1185">Reference proteome</keyword>
<dbReference type="Proteomes" id="UP000594263">
    <property type="component" value="Unplaced"/>
</dbReference>
<proteinExistence type="predicted"/>
<dbReference type="InterPro" id="IPR050655">
    <property type="entry name" value="Plant_B3_domain"/>
</dbReference>
<feature type="domain" description="TF-B3" evidence="6">
    <location>
        <begin position="233"/>
        <end position="285"/>
    </location>
</feature>